<name>A0ABN0UVW5_9ACTN</name>
<keyword evidence="2" id="KW-0472">Membrane</keyword>
<feature type="transmembrane region" description="Helical" evidence="2">
    <location>
        <begin position="219"/>
        <end position="238"/>
    </location>
</feature>
<gene>
    <name evidence="3" type="ORF">GCM10009539_56430</name>
</gene>
<keyword evidence="2" id="KW-0812">Transmembrane</keyword>
<accession>A0ABN0UVW5</accession>
<feature type="transmembrane region" description="Helical" evidence="2">
    <location>
        <begin position="33"/>
        <end position="52"/>
    </location>
</feature>
<dbReference type="PANTHER" id="PTHR36844:SF1">
    <property type="entry name" value="PROTEASE PRSW"/>
    <property type="match status" value="1"/>
</dbReference>
<feature type="transmembrane region" description="Helical" evidence="2">
    <location>
        <begin position="95"/>
        <end position="119"/>
    </location>
</feature>
<evidence type="ECO:0000256" key="1">
    <source>
        <dbReference type="SAM" id="MobiDB-lite"/>
    </source>
</evidence>
<dbReference type="InterPro" id="IPR026898">
    <property type="entry name" value="PrsW"/>
</dbReference>
<sequence>MQWRRDLWLAILTIGTVAFVVGERILSTSDEPGLVAPVLVIGVMTAPMAFYAACRGRHFTLPTWVVVAAVAIAAVLGSVMSGLLGYYALLGLGPVATVAVSLVEESVTLLVPLAALFALPTRRASDGLLVGAAAGGGFAVAQTVGYLVTLPSVVGPSAHDVLLRGWLAPAAQLAWGGITALALWLAAQEHWNGRSLRRLVLAITGVVALHALWEGAHGVAVRVLLTVLSAALLGWVVVRTVARRGVSTRVLPRSAAPTRGATPPRAAASPRGAAPTRGAARAESGGVAPHEGSAGSPVQDRVAVNSAPHAEGATARAATATAPAVVEPPPAADIESAVEAEVAPVTQVTVAPEVLPAEEPPVQAPLTGMAEGEWEPVPTPPASTEEPPRVTEKPSAAADETAPRGAANPRPTAPRTAGKPGGTKKPNGARKPGPAAPRAKKSTPRPTPTTTQAAATEPGTD</sequence>
<feature type="region of interest" description="Disordered" evidence="1">
    <location>
        <begin position="251"/>
        <end position="299"/>
    </location>
</feature>
<feature type="transmembrane region" description="Helical" evidence="2">
    <location>
        <begin position="128"/>
        <end position="154"/>
    </location>
</feature>
<feature type="transmembrane region" description="Helical" evidence="2">
    <location>
        <begin position="64"/>
        <end position="89"/>
    </location>
</feature>
<comment type="caution">
    <text evidence="3">The sequence shown here is derived from an EMBL/GenBank/DDBJ whole genome shotgun (WGS) entry which is preliminary data.</text>
</comment>
<feature type="region of interest" description="Disordered" evidence="1">
    <location>
        <begin position="354"/>
        <end position="461"/>
    </location>
</feature>
<evidence type="ECO:0000313" key="4">
    <source>
        <dbReference type="Proteomes" id="UP001500967"/>
    </source>
</evidence>
<dbReference type="PANTHER" id="PTHR36844">
    <property type="entry name" value="PROTEASE PRSW"/>
    <property type="match status" value="1"/>
</dbReference>
<keyword evidence="4" id="KW-1185">Reference proteome</keyword>
<protein>
    <recommendedName>
        <fullName evidence="5">RsiW-degrading membrane proteinase PrsW (M82 family)</fullName>
    </recommendedName>
</protein>
<dbReference type="Proteomes" id="UP001500967">
    <property type="component" value="Unassembled WGS sequence"/>
</dbReference>
<evidence type="ECO:0008006" key="5">
    <source>
        <dbReference type="Google" id="ProtNLM"/>
    </source>
</evidence>
<feature type="transmembrane region" description="Helical" evidence="2">
    <location>
        <begin position="196"/>
        <end position="213"/>
    </location>
</feature>
<keyword evidence="2" id="KW-1133">Transmembrane helix</keyword>
<feature type="transmembrane region" description="Helical" evidence="2">
    <location>
        <begin position="166"/>
        <end position="187"/>
    </location>
</feature>
<reference evidence="3 4" key="1">
    <citation type="journal article" date="2019" name="Int. J. Syst. Evol. Microbiol.">
        <title>The Global Catalogue of Microorganisms (GCM) 10K type strain sequencing project: providing services to taxonomists for standard genome sequencing and annotation.</title>
        <authorList>
            <consortium name="The Broad Institute Genomics Platform"/>
            <consortium name="The Broad Institute Genome Sequencing Center for Infectious Disease"/>
            <person name="Wu L."/>
            <person name="Ma J."/>
        </authorList>
    </citation>
    <scope>NUCLEOTIDE SEQUENCE [LARGE SCALE GENOMIC DNA]</scope>
    <source>
        <strain evidence="3 4">JCM 10425</strain>
    </source>
</reference>
<dbReference type="Pfam" id="PF13367">
    <property type="entry name" value="PrsW-protease"/>
    <property type="match status" value="1"/>
</dbReference>
<evidence type="ECO:0000256" key="2">
    <source>
        <dbReference type="SAM" id="Phobius"/>
    </source>
</evidence>
<dbReference type="RefSeq" id="WP_344651950.1">
    <property type="nucleotide sequence ID" value="NZ_BAAAGX010000023.1"/>
</dbReference>
<organism evidence="3 4">
    <name type="scientific">Cryptosporangium japonicum</name>
    <dbReference type="NCBI Taxonomy" id="80872"/>
    <lineage>
        <taxon>Bacteria</taxon>
        <taxon>Bacillati</taxon>
        <taxon>Actinomycetota</taxon>
        <taxon>Actinomycetes</taxon>
        <taxon>Cryptosporangiales</taxon>
        <taxon>Cryptosporangiaceae</taxon>
        <taxon>Cryptosporangium</taxon>
    </lineage>
</organism>
<evidence type="ECO:0000313" key="3">
    <source>
        <dbReference type="EMBL" id="GAA0263219.1"/>
    </source>
</evidence>
<feature type="compositionally biased region" description="Low complexity" evidence="1">
    <location>
        <begin position="252"/>
        <end position="282"/>
    </location>
</feature>
<feature type="transmembrane region" description="Helical" evidence="2">
    <location>
        <begin position="7"/>
        <end position="27"/>
    </location>
</feature>
<feature type="compositionally biased region" description="Low complexity" evidence="1">
    <location>
        <begin position="448"/>
        <end position="461"/>
    </location>
</feature>
<proteinExistence type="predicted"/>
<dbReference type="PRINTS" id="PR01217">
    <property type="entry name" value="PRICHEXTENSN"/>
</dbReference>
<dbReference type="EMBL" id="BAAAGX010000023">
    <property type="protein sequence ID" value="GAA0263219.1"/>
    <property type="molecule type" value="Genomic_DNA"/>
</dbReference>
<feature type="compositionally biased region" description="Low complexity" evidence="1">
    <location>
        <begin position="403"/>
        <end position="437"/>
    </location>
</feature>